<organism evidence="1 2">
    <name type="scientific">Caerostris extrusa</name>
    <name type="common">Bark spider</name>
    <name type="synonym">Caerostris bankana</name>
    <dbReference type="NCBI Taxonomy" id="172846"/>
    <lineage>
        <taxon>Eukaryota</taxon>
        <taxon>Metazoa</taxon>
        <taxon>Ecdysozoa</taxon>
        <taxon>Arthropoda</taxon>
        <taxon>Chelicerata</taxon>
        <taxon>Arachnida</taxon>
        <taxon>Araneae</taxon>
        <taxon>Araneomorphae</taxon>
        <taxon>Entelegynae</taxon>
        <taxon>Araneoidea</taxon>
        <taxon>Araneidae</taxon>
        <taxon>Caerostris</taxon>
    </lineage>
</organism>
<keyword evidence="2" id="KW-1185">Reference proteome</keyword>
<sequence length="77" mass="9204">MLFDRRPKDPLSTLNISWTDKHFVLYGQLRSLIHGMNDMEMMLERTREYIGLTAAGKQQVYAFYHNRKTHKKEFKGL</sequence>
<dbReference type="AlphaFoldDB" id="A0AAV4XKL2"/>
<gene>
    <name evidence="1" type="ORF">CEXT_488191</name>
</gene>
<evidence type="ECO:0000313" key="1">
    <source>
        <dbReference type="EMBL" id="GIY95635.1"/>
    </source>
</evidence>
<evidence type="ECO:0000313" key="2">
    <source>
        <dbReference type="Proteomes" id="UP001054945"/>
    </source>
</evidence>
<name>A0AAV4XKL2_CAEEX</name>
<protein>
    <submittedName>
        <fullName evidence="1">Uncharacterized protein</fullName>
    </submittedName>
</protein>
<reference evidence="1 2" key="1">
    <citation type="submission" date="2021-06" db="EMBL/GenBank/DDBJ databases">
        <title>Caerostris extrusa draft genome.</title>
        <authorList>
            <person name="Kono N."/>
            <person name="Arakawa K."/>
        </authorList>
    </citation>
    <scope>NUCLEOTIDE SEQUENCE [LARGE SCALE GENOMIC DNA]</scope>
</reference>
<dbReference type="Proteomes" id="UP001054945">
    <property type="component" value="Unassembled WGS sequence"/>
</dbReference>
<accession>A0AAV4XKL2</accession>
<comment type="caution">
    <text evidence="1">The sequence shown here is derived from an EMBL/GenBank/DDBJ whole genome shotgun (WGS) entry which is preliminary data.</text>
</comment>
<dbReference type="EMBL" id="BPLR01017944">
    <property type="protein sequence ID" value="GIY95635.1"/>
    <property type="molecule type" value="Genomic_DNA"/>
</dbReference>
<proteinExistence type="predicted"/>